<evidence type="ECO:0000256" key="1">
    <source>
        <dbReference type="SAM" id="Phobius"/>
    </source>
</evidence>
<gene>
    <name evidence="2" type="ORF">DRW42_20360</name>
</gene>
<reference evidence="2 3" key="1">
    <citation type="submission" date="2018-07" db="EMBL/GenBank/DDBJ databases">
        <title>A draft genome of a endophytic bacteria, a new species of Pedobacter.</title>
        <authorList>
            <person name="Zhang Z.D."/>
            <person name="Chen Z.J."/>
        </authorList>
    </citation>
    <scope>NUCLEOTIDE SEQUENCE [LARGE SCALE GENOMIC DNA]</scope>
    <source>
        <strain evidence="2 3">RS10</strain>
    </source>
</reference>
<proteinExistence type="predicted"/>
<name>A0A366KRS6_9SPHI</name>
<keyword evidence="1" id="KW-0472">Membrane</keyword>
<sequence length="376" mass="39166">MSYSYVHEGANVICTNMTNGKPLQIGISRVSTVILASKKAPLLNIDDRKISDTFSCKVASKFWGGLQILTAVIAVAALAVATVATGGLALVAAGVMLAAAGTSIVAGVTGLYKIGHDCDATLNGTWMLPHGGVKIDKKQALLSQSLMNCPKGGVVSIIIDPVIAMAAAKEITSNNNAEIAAHLTSQAIIGVITAATAFTPIGLLVAAPIAVYGYIDGENSKEEAAKKNLPIWRWSDVGDAAKTEGLMNQPLGVSGAMVESGVKLTIENKAITQEIAEHNLQAALLRAEGNVAGAEAAELTAMRLTRMYPSTRNAFIGPEFWKGFFKGLGGAVANYLIDRGSDSYELAKAKSSLLASDNANNQDIDNNISVIANNPK</sequence>
<accession>A0A366KRS6</accession>
<feature type="transmembrane region" description="Helical" evidence="1">
    <location>
        <begin position="62"/>
        <end position="81"/>
    </location>
</feature>
<evidence type="ECO:0008006" key="4">
    <source>
        <dbReference type="Google" id="ProtNLM"/>
    </source>
</evidence>
<protein>
    <recommendedName>
        <fullName evidence="4">DUF4280 domain-containing protein</fullName>
    </recommendedName>
</protein>
<dbReference type="Proteomes" id="UP000252081">
    <property type="component" value="Unassembled WGS sequence"/>
</dbReference>
<dbReference type="OrthoDB" id="742917at2"/>
<dbReference type="EMBL" id="QNQU01000019">
    <property type="protein sequence ID" value="RBQ03844.1"/>
    <property type="molecule type" value="Genomic_DNA"/>
</dbReference>
<keyword evidence="1" id="KW-1133">Transmembrane helix</keyword>
<dbReference type="RefSeq" id="WP_113950672.1">
    <property type="nucleotide sequence ID" value="NZ_QNQU01000019.1"/>
</dbReference>
<evidence type="ECO:0000313" key="3">
    <source>
        <dbReference type="Proteomes" id="UP000252081"/>
    </source>
</evidence>
<dbReference type="AlphaFoldDB" id="A0A366KRS6"/>
<keyword evidence="1" id="KW-0812">Transmembrane</keyword>
<keyword evidence="3" id="KW-1185">Reference proteome</keyword>
<feature type="transmembrane region" description="Helical" evidence="1">
    <location>
        <begin position="88"/>
        <end position="112"/>
    </location>
</feature>
<evidence type="ECO:0000313" key="2">
    <source>
        <dbReference type="EMBL" id="RBQ03844.1"/>
    </source>
</evidence>
<organism evidence="2 3">
    <name type="scientific">Pedobacter miscanthi</name>
    <dbReference type="NCBI Taxonomy" id="2259170"/>
    <lineage>
        <taxon>Bacteria</taxon>
        <taxon>Pseudomonadati</taxon>
        <taxon>Bacteroidota</taxon>
        <taxon>Sphingobacteriia</taxon>
        <taxon>Sphingobacteriales</taxon>
        <taxon>Sphingobacteriaceae</taxon>
        <taxon>Pedobacter</taxon>
    </lineage>
</organism>
<comment type="caution">
    <text evidence="2">The sequence shown here is derived from an EMBL/GenBank/DDBJ whole genome shotgun (WGS) entry which is preliminary data.</text>
</comment>